<organism evidence="1 2">
    <name type="scientific">Babjeviella inositovora NRRL Y-12698</name>
    <dbReference type="NCBI Taxonomy" id="984486"/>
    <lineage>
        <taxon>Eukaryota</taxon>
        <taxon>Fungi</taxon>
        <taxon>Dikarya</taxon>
        <taxon>Ascomycota</taxon>
        <taxon>Saccharomycotina</taxon>
        <taxon>Pichiomycetes</taxon>
        <taxon>Serinales incertae sedis</taxon>
        <taxon>Babjeviella</taxon>
    </lineage>
</organism>
<dbReference type="Proteomes" id="UP000094336">
    <property type="component" value="Unassembled WGS sequence"/>
</dbReference>
<gene>
    <name evidence="1" type="ORF">BABINDRAFT_121490</name>
</gene>
<reference evidence="2" key="1">
    <citation type="submission" date="2016-05" db="EMBL/GenBank/DDBJ databases">
        <title>Comparative genomics of biotechnologically important yeasts.</title>
        <authorList>
            <consortium name="DOE Joint Genome Institute"/>
            <person name="Riley R."/>
            <person name="Haridas S."/>
            <person name="Wolfe K.H."/>
            <person name="Lopes M.R."/>
            <person name="Hittinger C.T."/>
            <person name="Goker M."/>
            <person name="Salamov A."/>
            <person name="Wisecaver J."/>
            <person name="Long T.M."/>
            <person name="Aerts A.L."/>
            <person name="Barry K."/>
            <person name="Choi C."/>
            <person name="Clum A."/>
            <person name="Coughlan A.Y."/>
            <person name="Deshpande S."/>
            <person name="Douglass A.P."/>
            <person name="Hanson S.J."/>
            <person name="Klenk H.-P."/>
            <person name="Labutti K."/>
            <person name="Lapidus A."/>
            <person name="Lindquist E."/>
            <person name="Lipzen A."/>
            <person name="Meier-Kolthoff J.P."/>
            <person name="Ohm R.A."/>
            <person name="Otillar R.P."/>
            <person name="Pangilinan J."/>
            <person name="Peng Y."/>
            <person name="Rokas A."/>
            <person name="Rosa C.A."/>
            <person name="Scheuner C."/>
            <person name="Sibirny A.A."/>
            <person name="Slot J.C."/>
            <person name="Stielow J.B."/>
            <person name="Sun H."/>
            <person name="Kurtzman C.P."/>
            <person name="Blackwell M."/>
            <person name="Grigoriev I.V."/>
            <person name="Jeffries T.W."/>
        </authorList>
    </citation>
    <scope>NUCLEOTIDE SEQUENCE [LARGE SCALE GENOMIC DNA]</scope>
    <source>
        <strain evidence="2">NRRL Y-12698</strain>
    </source>
</reference>
<dbReference type="EMBL" id="KV454428">
    <property type="protein sequence ID" value="ODQ81232.1"/>
    <property type="molecule type" value="Genomic_DNA"/>
</dbReference>
<evidence type="ECO:0000313" key="2">
    <source>
        <dbReference type="Proteomes" id="UP000094336"/>
    </source>
</evidence>
<keyword evidence="2" id="KW-1185">Reference proteome</keyword>
<dbReference type="GeneID" id="30144799"/>
<dbReference type="RefSeq" id="XP_018986560.1">
    <property type="nucleotide sequence ID" value="XM_019126945.1"/>
</dbReference>
<accession>A0A1E3QVX3</accession>
<sequence>MNSREINSRGINSKGINSRELKYTNGVIFYLCSIIFEAKRGIGARTSCQKLSRFGLSLGPHVSIVGINTFIFS</sequence>
<dbReference type="AlphaFoldDB" id="A0A1E3QVX3"/>
<protein>
    <submittedName>
        <fullName evidence="1">Uncharacterized protein</fullName>
    </submittedName>
</protein>
<proteinExistence type="predicted"/>
<name>A0A1E3QVX3_9ASCO</name>
<evidence type="ECO:0000313" key="1">
    <source>
        <dbReference type="EMBL" id="ODQ81232.1"/>
    </source>
</evidence>